<name>A0AA86U9K4_9EUKA</name>
<dbReference type="EMBL" id="CATOUU010000721">
    <property type="protein sequence ID" value="CAI9944111.1"/>
    <property type="molecule type" value="Genomic_DNA"/>
</dbReference>
<sequence>MESKCRETCFKFNILRQVDINTSQFYVRPNVESFELSQHASQIAELQRQQQLQQQQSSSNVLKLEQQVNQLERQLNDTQMAIVSLAHGYYELQDLTFMMIQHPKLYKQIKRGKMFIPMRQLHPDVYARPGRPIRNNIPDIIQSCVSQQKGVIEENIFNGFASQAATAIEKYQAERQNQFSTKFKQQAIQLGGTLIGLLLTIYLLIIKLIKRPEIILEMLAFKYNLSDYKQFVHTWFPMLFGGQQTIIDFSKFQSTEEIGQELFQTVAKEMDTVEEDQMTAKRAASVAIGAYALGRLIFK</sequence>
<feature type="transmembrane region" description="Helical" evidence="2">
    <location>
        <begin position="187"/>
        <end position="209"/>
    </location>
</feature>
<keyword evidence="1" id="KW-0175">Coiled coil</keyword>
<evidence type="ECO:0000313" key="3">
    <source>
        <dbReference type="EMBL" id="CAI9944111.1"/>
    </source>
</evidence>
<keyword evidence="5" id="KW-1185">Reference proteome</keyword>
<evidence type="ECO:0000256" key="2">
    <source>
        <dbReference type="SAM" id="Phobius"/>
    </source>
</evidence>
<keyword evidence="2" id="KW-0472">Membrane</keyword>
<evidence type="ECO:0000256" key="1">
    <source>
        <dbReference type="SAM" id="Coils"/>
    </source>
</evidence>
<dbReference type="EMBL" id="CAXDID020000083">
    <property type="protein sequence ID" value="CAL6019563.1"/>
    <property type="molecule type" value="Genomic_DNA"/>
</dbReference>
<protein>
    <submittedName>
        <fullName evidence="3">Uncharacterized protein</fullName>
    </submittedName>
</protein>
<keyword evidence="2" id="KW-1133">Transmembrane helix</keyword>
<feature type="coiled-coil region" evidence="1">
    <location>
        <begin position="36"/>
        <end position="81"/>
    </location>
</feature>
<evidence type="ECO:0000313" key="4">
    <source>
        <dbReference type="EMBL" id="CAL6019563.1"/>
    </source>
</evidence>
<accession>A0AA86U9K4</accession>
<gene>
    <name evidence="4" type="ORF">HINF_LOCUS27009</name>
    <name evidence="3" type="ORF">HINF_LOCUS31756</name>
</gene>
<reference evidence="3" key="1">
    <citation type="submission" date="2023-06" db="EMBL/GenBank/DDBJ databases">
        <authorList>
            <person name="Kurt Z."/>
        </authorList>
    </citation>
    <scope>NUCLEOTIDE SEQUENCE</scope>
</reference>
<proteinExistence type="predicted"/>
<organism evidence="3">
    <name type="scientific">Hexamita inflata</name>
    <dbReference type="NCBI Taxonomy" id="28002"/>
    <lineage>
        <taxon>Eukaryota</taxon>
        <taxon>Metamonada</taxon>
        <taxon>Diplomonadida</taxon>
        <taxon>Hexamitidae</taxon>
        <taxon>Hexamitinae</taxon>
        <taxon>Hexamita</taxon>
    </lineage>
</organism>
<comment type="caution">
    <text evidence="3">The sequence shown here is derived from an EMBL/GenBank/DDBJ whole genome shotgun (WGS) entry which is preliminary data.</text>
</comment>
<dbReference type="Proteomes" id="UP001642409">
    <property type="component" value="Unassembled WGS sequence"/>
</dbReference>
<dbReference type="AlphaFoldDB" id="A0AA86U9K4"/>
<keyword evidence="2" id="KW-0812">Transmembrane</keyword>
<evidence type="ECO:0000313" key="5">
    <source>
        <dbReference type="Proteomes" id="UP001642409"/>
    </source>
</evidence>
<reference evidence="4 5" key="2">
    <citation type="submission" date="2024-07" db="EMBL/GenBank/DDBJ databases">
        <authorList>
            <person name="Akdeniz Z."/>
        </authorList>
    </citation>
    <scope>NUCLEOTIDE SEQUENCE [LARGE SCALE GENOMIC DNA]</scope>
</reference>